<dbReference type="Proteomes" id="UP001385951">
    <property type="component" value="Unassembled WGS sequence"/>
</dbReference>
<evidence type="ECO:0000313" key="1">
    <source>
        <dbReference type="EMBL" id="KAK7694625.1"/>
    </source>
</evidence>
<evidence type="ECO:0000313" key="2">
    <source>
        <dbReference type="Proteomes" id="UP001385951"/>
    </source>
</evidence>
<gene>
    <name evidence="1" type="ORF">QCA50_001812</name>
</gene>
<keyword evidence="2" id="KW-1185">Reference proteome</keyword>
<organism evidence="1 2">
    <name type="scientific">Cerrena zonata</name>
    <dbReference type="NCBI Taxonomy" id="2478898"/>
    <lineage>
        <taxon>Eukaryota</taxon>
        <taxon>Fungi</taxon>
        <taxon>Dikarya</taxon>
        <taxon>Basidiomycota</taxon>
        <taxon>Agaricomycotina</taxon>
        <taxon>Agaricomycetes</taxon>
        <taxon>Polyporales</taxon>
        <taxon>Cerrenaceae</taxon>
        <taxon>Cerrena</taxon>
    </lineage>
</organism>
<dbReference type="AlphaFoldDB" id="A0AAW0GU12"/>
<name>A0AAW0GU12_9APHY</name>
<dbReference type="EMBL" id="JASBNA010000002">
    <property type="protein sequence ID" value="KAK7694625.1"/>
    <property type="molecule type" value="Genomic_DNA"/>
</dbReference>
<protein>
    <submittedName>
        <fullName evidence="1">Uncharacterized protein</fullName>
    </submittedName>
</protein>
<comment type="caution">
    <text evidence="1">The sequence shown here is derived from an EMBL/GenBank/DDBJ whole genome shotgun (WGS) entry which is preliminary data.</text>
</comment>
<accession>A0AAW0GU12</accession>
<proteinExistence type="predicted"/>
<reference evidence="1 2" key="1">
    <citation type="submission" date="2022-09" db="EMBL/GenBank/DDBJ databases">
        <authorList>
            <person name="Palmer J.M."/>
        </authorList>
    </citation>
    <scope>NUCLEOTIDE SEQUENCE [LARGE SCALE GENOMIC DNA]</scope>
    <source>
        <strain evidence="1 2">DSM 7382</strain>
    </source>
</reference>
<sequence>MSPTPISPSTVQVTLQYISPPSQLDQPLPPYLLSKSLLQRHHFLSIAPDDPQEYLCWPTSREQAPKAIELLDAIPVPASDDAPRNFPVHYSFDGEYIYAHADVSHDNAPGARLVFQWDEDDGWKYHDAGVMPFPPNSQASLLDALENKPSVFQPTAPNPLAVDSFNSDDDDYWNAYGSQDALDESEKDPISLHSDAVGTEDAYWAQYASVHGTADSTRPSPLPVHRRKPQHFELTDPDSPNPLPVRIGTDDPAENASPLPVAATRILTADSRWGPASPRTLVASALVHLTS</sequence>